<proteinExistence type="predicted"/>
<dbReference type="EMBL" id="CAJVPY010000542">
    <property type="protein sequence ID" value="CAG8479049.1"/>
    <property type="molecule type" value="Genomic_DNA"/>
</dbReference>
<dbReference type="OrthoDB" id="2395413at2759"/>
<feature type="domain" description="HMG box" evidence="1">
    <location>
        <begin position="2"/>
        <end position="70"/>
    </location>
</feature>
<dbReference type="InterPro" id="IPR036910">
    <property type="entry name" value="HMG_box_dom_sf"/>
</dbReference>
<sequence>MNKSKPINSFMIYRAVVHNFFKAKNIKYSCSTVSKIASKLWKNESVDVKNVYKQLAETTKYHEKNFESELINNVENLTSLVTTTTNVTPSVNTEPILMFLQANSESILDVPSVNTEPILYVQFPAFPININSPQIINDIVIISMQTLNFQYNHTIVSLNIEPINVKPFL</sequence>
<dbReference type="InterPro" id="IPR009071">
    <property type="entry name" value="HMG_box_dom"/>
</dbReference>
<dbReference type="AlphaFoldDB" id="A0A9N8WBR2"/>
<dbReference type="Gene3D" id="1.10.30.10">
    <property type="entry name" value="High mobility group box domain"/>
    <property type="match status" value="1"/>
</dbReference>
<dbReference type="Proteomes" id="UP000789405">
    <property type="component" value="Unassembled WGS sequence"/>
</dbReference>
<organism evidence="2 3">
    <name type="scientific">Dentiscutata erythropus</name>
    <dbReference type="NCBI Taxonomy" id="1348616"/>
    <lineage>
        <taxon>Eukaryota</taxon>
        <taxon>Fungi</taxon>
        <taxon>Fungi incertae sedis</taxon>
        <taxon>Mucoromycota</taxon>
        <taxon>Glomeromycotina</taxon>
        <taxon>Glomeromycetes</taxon>
        <taxon>Diversisporales</taxon>
        <taxon>Gigasporaceae</taxon>
        <taxon>Dentiscutata</taxon>
    </lineage>
</organism>
<dbReference type="SMART" id="SM00398">
    <property type="entry name" value="HMG"/>
    <property type="match status" value="1"/>
</dbReference>
<dbReference type="Pfam" id="PF00505">
    <property type="entry name" value="HMG_box"/>
    <property type="match status" value="1"/>
</dbReference>
<accession>A0A9N8WBR2</accession>
<protein>
    <submittedName>
        <fullName evidence="2">10904_t:CDS:1</fullName>
    </submittedName>
</protein>
<evidence type="ECO:0000313" key="2">
    <source>
        <dbReference type="EMBL" id="CAG8479049.1"/>
    </source>
</evidence>
<keyword evidence="3" id="KW-1185">Reference proteome</keyword>
<evidence type="ECO:0000313" key="3">
    <source>
        <dbReference type="Proteomes" id="UP000789405"/>
    </source>
</evidence>
<gene>
    <name evidence="2" type="ORF">DERYTH_LOCUS1830</name>
</gene>
<dbReference type="SUPFAM" id="SSF47095">
    <property type="entry name" value="HMG-box"/>
    <property type="match status" value="1"/>
</dbReference>
<reference evidence="2" key="1">
    <citation type="submission" date="2021-06" db="EMBL/GenBank/DDBJ databases">
        <authorList>
            <person name="Kallberg Y."/>
            <person name="Tangrot J."/>
            <person name="Rosling A."/>
        </authorList>
    </citation>
    <scope>NUCLEOTIDE SEQUENCE</scope>
    <source>
        <strain evidence="2">MA453B</strain>
    </source>
</reference>
<name>A0A9N8WBR2_9GLOM</name>
<comment type="caution">
    <text evidence="2">The sequence shown here is derived from an EMBL/GenBank/DDBJ whole genome shotgun (WGS) entry which is preliminary data.</text>
</comment>
<evidence type="ECO:0000259" key="1">
    <source>
        <dbReference type="SMART" id="SM00398"/>
    </source>
</evidence>